<dbReference type="EMBL" id="BAABGZ010000076">
    <property type="protein sequence ID" value="GAA4366891.1"/>
    <property type="molecule type" value="Genomic_DNA"/>
</dbReference>
<keyword evidence="3" id="KW-1185">Reference proteome</keyword>
<dbReference type="RefSeq" id="WP_345237743.1">
    <property type="nucleotide sequence ID" value="NZ_BAABGZ010000076.1"/>
</dbReference>
<accession>A0ABP8IQI8</accession>
<evidence type="ECO:0000256" key="1">
    <source>
        <dbReference type="SAM" id="MobiDB-lite"/>
    </source>
</evidence>
<name>A0ABP8IQI8_9BACT</name>
<sequence length="83" mass="8419">MSFNLKNIGAHPVSTLWGILFMAALLGFVFAGKATLADIQPYAVLVIPFLLYGRAGGPPAAGTSYDSTAAPDQLPTGAPGAGI</sequence>
<organism evidence="2 3">
    <name type="scientific">Hymenobacter saemangeumensis</name>
    <dbReference type="NCBI Taxonomy" id="1084522"/>
    <lineage>
        <taxon>Bacteria</taxon>
        <taxon>Pseudomonadati</taxon>
        <taxon>Bacteroidota</taxon>
        <taxon>Cytophagia</taxon>
        <taxon>Cytophagales</taxon>
        <taxon>Hymenobacteraceae</taxon>
        <taxon>Hymenobacter</taxon>
    </lineage>
</organism>
<gene>
    <name evidence="2" type="ORF">GCM10023185_38340</name>
</gene>
<dbReference type="Proteomes" id="UP001501153">
    <property type="component" value="Unassembled WGS sequence"/>
</dbReference>
<protein>
    <submittedName>
        <fullName evidence="2">Uncharacterized protein</fullName>
    </submittedName>
</protein>
<evidence type="ECO:0000313" key="3">
    <source>
        <dbReference type="Proteomes" id="UP001501153"/>
    </source>
</evidence>
<proteinExistence type="predicted"/>
<reference evidence="3" key="1">
    <citation type="journal article" date="2019" name="Int. J. Syst. Evol. Microbiol.">
        <title>The Global Catalogue of Microorganisms (GCM) 10K type strain sequencing project: providing services to taxonomists for standard genome sequencing and annotation.</title>
        <authorList>
            <consortium name="The Broad Institute Genomics Platform"/>
            <consortium name="The Broad Institute Genome Sequencing Center for Infectious Disease"/>
            <person name="Wu L."/>
            <person name="Ma J."/>
        </authorList>
    </citation>
    <scope>NUCLEOTIDE SEQUENCE [LARGE SCALE GENOMIC DNA]</scope>
    <source>
        <strain evidence="3">JCM 17923</strain>
    </source>
</reference>
<feature type="region of interest" description="Disordered" evidence="1">
    <location>
        <begin position="58"/>
        <end position="83"/>
    </location>
</feature>
<evidence type="ECO:0000313" key="2">
    <source>
        <dbReference type="EMBL" id="GAA4366891.1"/>
    </source>
</evidence>
<comment type="caution">
    <text evidence="2">The sequence shown here is derived from an EMBL/GenBank/DDBJ whole genome shotgun (WGS) entry which is preliminary data.</text>
</comment>